<evidence type="ECO:0000256" key="6">
    <source>
        <dbReference type="RuleBase" id="RU364030"/>
    </source>
</evidence>
<comment type="subcellular location">
    <subcellularLocation>
        <location evidence="6">Cytoplasm</location>
        <location evidence="6">Cytoskeleton</location>
    </subcellularLocation>
</comment>
<name>A0AAW0U9Q1_SCYPA</name>
<comment type="similarity">
    <text evidence="2 6">Belongs to the TBCA family.</text>
</comment>
<evidence type="ECO:0000256" key="2">
    <source>
        <dbReference type="ARBA" id="ARBA00006806"/>
    </source>
</evidence>
<dbReference type="GO" id="GO:0048487">
    <property type="term" value="F:beta-tubulin binding"/>
    <property type="evidence" value="ECO:0007669"/>
    <property type="project" value="InterPro"/>
</dbReference>
<evidence type="ECO:0000256" key="4">
    <source>
        <dbReference type="ARBA" id="ARBA00023186"/>
    </source>
</evidence>
<dbReference type="Pfam" id="PF02970">
    <property type="entry name" value="TBCA"/>
    <property type="match status" value="1"/>
</dbReference>
<dbReference type="GO" id="GO:0005874">
    <property type="term" value="C:microtubule"/>
    <property type="evidence" value="ECO:0007669"/>
    <property type="project" value="UniProtKB-KW"/>
</dbReference>
<dbReference type="InterPro" id="IPR004226">
    <property type="entry name" value="TBCA"/>
</dbReference>
<keyword evidence="10" id="KW-1185">Reference proteome</keyword>
<keyword evidence="6" id="KW-0963">Cytoplasm</keyword>
<evidence type="ECO:0000313" key="10">
    <source>
        <dbReference type="Proteomes" id="UP001487740"/>
    </source>
</evidence>
<dbReference type="GO" id="GO:0007021">
    <property type="term" value="P:tubulin complex assembly"/>
    <property type="evidence" value="ECO:0007669"/>
    <property type="project" value="UniProtKB-UniRule"/>
</dbReference>
<gene>
    <name evidence="9" type="ORF">O3P69_005046</name>
</gene>
<keyword evidence="7" id="KW-0175">Coiled coil</keyword>
<keyword evidence="4 6" id="KW-0143">Chaperone</keyword>
<evidence type="ECO:0000313" key="9">
    <source>
        <dbReference type="EMBL" id="KAK8396808.1"/>
    </source>
</evidence>
<comment type="subunit">
    <text evidence="5 6">Supercomplex made of cofactors A to E. Cofactors A and D function by capturing and stabilizing tubulin in a quasi-native conformation. Cofactor E binds to the cofactor D-tubulin complex; interaction with cofactor C then causes the release of tubulin polypeptides that are committed to the native state.</text>
</comment>
<comment type="function">
    <text evidence="1">Tubulin-folding protein; involved in the early step of the tubulin folding pathway.</text>
</comment>
<dbReference type="PANTHER" id="PTHR21500">
    <property type="entry name" value="TUBULIN-SPECIFIC CHAPERONE A"/>
    <property type="match status" value="1"/>
</dbReference>
<evidence type="ECO:0000256" key="7">
    <source>
        <dbReference type="SAM" id="Coils"/>
    </source>
</evidence>
<evidence type="ECO:0000256" key="1">
    <source>
        <dbReference type="ARBA" id="ARBA00003046"/>
    </source>
</evidence>
<keyword evidence="8" id="KW-0732">Signal</keyword>
<dbReference type="SUPFAM" id="SSF46988">
    <property type="entry name" value="Tubulin chaperone cofactor A"/>
    <property type="match status" value="1"/>
</dbReference>
<evidence type="ECO:0000256" key="3">
    <source>
        <dbReference type="ARBA" id="ARBA00015002"/>
    </source>
</evidence>
<dbReference type="GO" id="GO:0005829">
    <property type="term" value="C:cytosol"/>
    <property type="evidence" value="ECO:0007669"/>
    <property type="project" value="TreeGrafter"/>
</dbReference>
<protein>
    <recommendedName>
        <fullName evidence="3 6">Tubulin-specific chaperone A</fullName>
    </recommendedName>
</protein>
<feature type="coiled-coil region" evidence="7">
    <location>
        <begin position="45"/>
        <end position="72"/>
    </location>
</feature>
<accession>A0AAW0U9Q1</accession>
<reference evidence="9 10" key="1">
    <citation type="submission" date="2023-03" db="EMBL/GenBank/DDBJ databases">
        <title>High-quality genome of Scylla paramamosain provides insights in environmental adaptation.</title>
        <authorList>
            <person name="Zhang L."/>
        </authorList>
    </citation>
    <scope>NUCLEOTIDE SEQUENCE [LARGE SCALE GENOMIC DNA]</scope>
    <source>
        <strain evidence="9">LZ_2023a</strain>
        <tissue evidence="9">Muscle</tissue>
    </source>
</reference>
<dbReference type="InterPro" id="IPR036126">
    <property type="entry name" value="TBCA_sf"/>
</dbReference>
<dbReference type="AlphaFoldDB" id="A0AAW0U9Q1"/>
<dbReference type="PANTHER" id="PTHR21500:SF0">
    <property type="entry name" value="TUBULIN-SPECIFIC CHAPERONE A"/>
    <property type="match status" value="1"/>
</dbReference>
<keyword evidence="6" id="KW-0206">Cytoskeleton</keyword>
<feature type="chain" id="PRO_5043900795" description="Tubulin-specific chaperone A" evidence="8">
    <location>
        <begin position="18"/>
        <end position="139"/>
    </location>
</feature>
<evidence type="ECO:0000256" key="8">
    <source>
        <dbReference type="SAM" id="SignalP"/>
    </source>
</evidence>
<comment type="caution">
    <text evidence="9">The sequence shown here is derived from an EMBL/GenBank/DDBJ whole genome shotgun (WGS) entry which is preliminary data.</text>
</comment>
<dbReference type="EMBL" id="JARAKH010000015">
    <property type="protein sequence ID" value="KAK8396808.1"/>
    <property type="molecule type" value="Genomic_DNA"/>
</dbReference>
<sequence>MSVWFVLLVEKILSSEASCTFPQLQPAKNMSETRLKQLRIKTGVLKRCCKELISYQKEAEQIQEKIKKMQDEGQEVYYIKKQDLLLQETQNVIPDCQKRFNSAFQDLKTLVDEDKSLEESEEYQAASASLQDTSSHVTA</sequence>
<proteinExistence type="inferred from homology"/>
<evidence type="ECO:0000256" key="5">
    <source>
        <dbReference type="ARBA" id="ARBA00026055"/>
    </source>
</evidence>
<keyword evidence="6" id="KW-0493">Microtubule</keyword>
<dbReference type="GO" id="GO:0007023">
    <property type="term" value="P:post-chaperonin tubulin folding pathway"/>
    <property type="evidence" value="ECO:0007669"/>
    <property type="project" value="UniProtKB-UniRule"/>
</dbReference>
<feature type="signal peptide" evidence="8">
    <location>
        <begin position="1"/>
        <end position="17"/>
    </location>
</feature>
<dbReference type="Proteomes" id="UP001487740">
    <property type="component" value="Unassembled WGS sequence"/>
</dbReference>
<dbReference type="Gene3D" id="1.20.58.90">
    <property type="match status" value="1"/>
</dbReference>
<organism evidence="9 10">
    <name type="scientific">Scylla paramamosain</name>
    <name type="common">Mud crab</name>
    <dbReference type="NCBI Taxonomy" id="85552"/>
    <lineage>
        <taxon>Eukaryota</taxon>
        <taxon>Metazoa</taxon>
        <taxon>Ecdysozoa</taxon>
        <taxon>Arthropoda</taxon>
        <taxon>Crustacea</taxon>
        <taxon>Multicrustacea</taxon>
        <taxon>Malacostraca</taxon>
        <taxon>Eumalacostraca</taxon>
        <taxon>Eucarida</taxon>
        <taxon>Decapoda</taxon>
        <taxon>Pleocyemata</taxon>
        <taxon>Brachyura</taxon>
        <taxon>Eubrachyura</taxon>
        <taxon>Portunoidea</taxon>
        <taxon>Portunidae</taxon>
        <taxon>Portuninae</taxon>
        <taxon>Scylla</taxon>
    </lineage>
</organism>